<keyword evidence="4 8" id="KW-1003">Cell membrane</keyword>
<keyword evidence="7 8" id="KW-0472">Membrane</keyword>
<feature type="transmembrane region" description="Helical" evidence="8">
    <location>
        <begin position="95"/>
        <end position="114"/>
    </location>
</feature>
<reference evidence="10" key="1">
    <citation type="submission" date="2017-10" db="EMBL/GenBank/DDBJ databases">
        <authorList>
            <person name="Toshchakov S.V."/>
            <person name="Goeva M.A."/>
        </authorList>
    </citation>
    <scope>NUCLEOTIDE SEQUENCE [LARGE SCALE GENOMIC DNA]</scope>
    <source>
        <strain evidence="10">JR1/69-1-13</strain>
    </source>
</reference>
<feature type="transmembrane region" description="Helical" evidence="8">
    <location>
        <begin position="21"/>
        <end position="41"/>
    </location>
</feature>
<evidence type="ECO:0000256" key="3">
    <source>
        <dbReference type="ARBA" id="ARBA00022448"/>
    </source>
</evidence>
<dbReference type="Pfam" id="PF01925">
    <property type="entry name" value="TauE"/>
    <property type="match status" value="1"/>
</dbReference>
<evidence type="ECO:0000256" key="2">
    <source>
        <dbReference type="ARBA" id="ARBA00009142"/>
    </source>
</evidence>
<dbReference type="Proteomes" id="UP000245048">
    <property type="component" value="Unassembled WGS sequence"/>
</dbReference>
<keyword evidence="6 8" id="KW-1133">Transmembrane helix</keyword>
<feature type="transmembrane region" description="Helical" evidence="8">
    <location>
        <begin position="191"/>
        <end position="213"/>
    </location>
</feature>
<evidence type="ECO:0000256" key="7">
    <source>
        <dbReference type="ARBA" id="ARBA00023136"/>
    </source>
</evidence>
<dbReference type="AlphaFoldDB" id="A0A2U1V8W8"/>
<feature type="transmembrane region" description="Helical" evidence="8">
    <location>
        <begin position="249"/>
        <end position="267"/>
    </location>
</feature>
<evidence type="ECO:0000256" key="6">
    <source>
        <dbReference type="ARBA" id="ARBA00022989"/>
    </source>
</evidence>
<keyword evidence="5 8" id="KW-0812">Transmembrane</keyword>
<evidence type="ECO:0000256" key="1">
    <source>
        <dbReference type="ARBA" id="ARBA00004651"/>
    </source>
</evidence>
<evidence type="ECO:0000313" key="9">
    <source>
        <dbReference type="EMBL" id="PWC30351.1"/>
    </source>
</evidence>
<evidence type="ECO:0000256" key="4">
    <source>
        <dbReference type="ARBA" id="ARBA00022475"/>
    </source>
</evidence>
<dbReference type="OrthoDB" id="7028171at2"/>
<evidence type="ECO:0000256" key="5">
    <source>
        <dbReference type="ARBA" id="ARBA00022692"/>
    </source>
</evidence>
<accession>A0A2U1V8W8</accession>
<protein>
    <recommendedName>
        <fullName evidence="8">Probable membrane transporter protein</fullName>
    </recommendedName>
</protein>
<comment type="subcellular location">
    <subcellularLocation>
        <location evidence="1 8">Cell membrane</location>
        <topology evidence="1 8">Multi-pass membrane protein</topology>
    </subcellularLocation>
</comment>
<feature type="transmembrane region" description="Helical" evidence="8">
    <location>
        <begin position="219"/>
        <end position="237"/>
    </location>
</feature>
<dbReference type="RefSeq" id="WP_109514924.1">
    <property type="nucleotide sequence ID" value="NZ_PDOA01000001.1"/>
</dbReference>
<organism evidence="9 10">
    <name type="scientific">Teichococcus aestuarii</name>
    <dbReference type="NCBI Taxonomy" id="568898"/>
    <lineage>
        <taxon>Bacteria</taxon>
        <taxon>Pseudomonadati</taxon>
        <taxon>Pseudomonadota</taxon>
        <taxon>Alphaproteobacteria</taxon>
        <taxon>Acetobacterales</taxon>
        <taxon>Roseomonadaceae</taxon>
        <taxon>Roseomonas</taxon>
    </lineage>
</organism>
<dbReference type="EMBL" id="PDOA01000001">
    <property type="protein sequence ID" value="PWC30351.1"/>
    <property type="molecule type" value="Genomic_DNA"/>
</dbReference>
<dbReference type="GO" id="GO:0005886">
    <property type="term" value="C:plasma membrane"/>
    <property type="evidence" value="ECO:0007669"/>
    <property type="project" value="UniProtKB-SubCell"/>
</dbReference>
<comment type="similarity">
    <text evidence="2 8">Belongs to the 4-toluene sulfonate uptake permease (TSUP) (TC 2.A.102) family.</text>
</comment>
<gene>
    <name evidence="9" type="ORF">CR165_00055</name>
</gene>
<dbReference type="PANTHER" id="PTHR30269:SF37">
    <property type="entry name" value="MEMBRANE TRANSPORTER PROTEIN"/>
    <property type="match status" value="1"/>
</dbReference>
<evidence type="ECO:0000313" key="10">
    <source>
        <dbReference type="Proteomes" id="UP000245048"/>
    </source>
</evidence>
<dbReference type="InterPro" id="IPR052017">
    <property type="entry name" value="TSUP"/>
</dbReference>
<comment type="caution">
    <text evidence="9">The sequence shown here is derived from an EMBL/GenBank/DDBJ whole genome shotgun (WGS) entry which is preliminary data.</text>
</comment>
<keyword evidence="10" id="KW-1185">Reference proteome</keyword>
<keyword evidence="3" id="KW-0813">Transport</keyword>
<dbReference type="InterPro" id="IPR002781">
    <property type="entry name" value="TM_pro_TauE-like"/>
</dbReference>
<evidence type="ECO:0000256" key="8">
    <source>
        <dbReference type="RuleBase" id="RU363041"/>
    </source>
</evidence>
<feature type="transmembrane region" description="Helical" evidence="8">
    <location>
        <begin position="61"/>
        <end position="83"/>
    </location>
</feature>
<dbReference type="PANTHER" id="PTHR30269">
    <property type="entry name" value="TRANSMEMBRANE PROTEIN YFCA"/>
    <property type="match status" value="1"/>
</dbReference>
<sequence length="272" mass="28986">MHPVLTPHFRRRQPVPPITDLLITDPWFYALAVPALLVTGISKGGFASGGGNLSVPAMALLLPAPQAAAISLPVLCAMDIAGLRAWWGRWSRREMLAILPGGLLGILLGSLAFGAMSDRMTKLMVGVIALAFLARTLWLSRRGGPPEAAAPSRWRGGFWSTVSGFTSTIAHAGGPPLAVYLYPLRLERARLAATTVVFFGVVNYVKLVPYALLGQLSPGNLLTSLVLLPLAPLGVRLGVWLQGRISDKVFYQLIHILLALTGCKLVADGLGL</sequence>
<name>A0A2U1V8W8_9PROT</name>
<proteinExistence type="inferred from homology"/>